<evidence type="ECO:0000259" key="14">
    <source>
        <dbReference type="PROSITE" id="PS50893"/>
    </source>
</evidence>
<keyword evidence="16" id="KW-1185">Reference proteome</keyword>
<evidence type="ECO:0000313" key="16">
    <source>
        <dbReference type="Proteomes" id="UP001500325"/>
    </source>
</evidence>
<evidence type="ECO:0000313" key="15">
    <source>
        <dbReference type="EMBL" id="GAA4678922.1"/>
    </source>
</evidence>
<dbReference type="Gene3D" id="1.20.1580.10">
    <property type="entry name" value="ABC transporter ATPase like domain"/>
    <property type="match status" value="2"/>
</dbReference>
<feature type="domain" description="ABC transporter" evidence="14">
    <location>
        <begin position="494"/>
        <end position="789"/>
    </location>
</feature>
<keyword evidence="8" id="KW-0267">Excision nuclease</keyword>
<comment type="similarity">
    <text evidence="11">Belongs to the ABC transporter superfamily. UvrA family.</text>
</comment>
<dbReference type="PROSITE" id="PS50893">
    <property type="entry name" value="ABC_TRANSPORTER_2"/>
    <property type="match status" value="1"/>
</dbReference>
<organism evidence="15 16">
    <name type="scientific">Pseudonocardia yuanmonensis</name>
    <dbReference type="NCBI Taxonomy" id="1095914"/>
    <lineage>
        <taxon>Bacteria</taxon>
        <taxon>Bacillati</taxon>
        <taxon>Actinomycetota</taxon>
        <taxon>Actinomycetes</taxon>
        <taxon>Pseudonocardiales</taxon>
        <taxon>Pseudonocardiaceae</taxon>
        <taxon>Pseudonocardia</taxon>
    </lineage>
</organism>
<evidence type="ECO:0000256" key="13">
    <source>
        <dbReference type="ARBA" id="ARBA00042156"/>
    </source>
</evidence>
<keyword evidence="9" id="KW-0238">DNA-binding</keyword>
<sequence>MSITTTSDSDTGSLPAALHAADSHDLIRVHGARENNLKDVSVEIPKRRLTVFTGVSGSGKSSLVFGTIAAESQRLINETYSAFVQGFMPTLGRPDVDVLEGLTTAIIVDQERMGANPRSTVGTVTDANAMLRILFSRLGDPHIGSPQAFSFNVASISGAGAVTVEKAGQKVKERREFSITGGMCPRCEGRGAVNDIDLTALYDETKSLNEGAITIPGYSMEGWYGRIYRGCGFFDPDKPINTFSRRELHDLVYKEPTKIKVEGINLTYAGLVPQIQKSYLSKDIDALQPHIRAFVERAATFSTCPECDGTRLTEAARSSKIKGISIADACAMQISDLATWVRRLDEPSAAPLLASLGETLDSFVEIGLGYLSLDRPSGTLSGGEAQRTKMIRHLGSSLTDVTYVFDEPTIGLHPHDIQRMNDLLRALRDKGNTVLVVEHKPEAIAIADHVVDLGPHAGSGGGEVVFEGTVEELRASGTLTGRHLDDRASLKPAVRTPAGALEVRGADTHNLQAVDVDIPLGVLCVITGVAGSGKSSLIHGSVAGRDGVVAIDQGAIRGSRRSNPATYTGLLDPIRKAFAKANGVKPALFSANSEGACPTCNGAGVIYTDLAMMAGVATTCELCEGKRFDAAVLEYHLGGKDISEVLAMPVSEAVEFFGAGEARTPAAHKILERLAAVGLGYLTIGQPLTTLSGGERQRLKLATHMGEKGGVYVLDEPTTGLHLADVEQLLGLLDHLVDSGKSVIVIEHHQAVMAHADWIIDLGPGAGHDGGRVVFEGTPADLVASRSTLTGEHLAAYVDA</sequence>
<dbReference type="InterPro" id="IPR027417">
    <property type="entry name" value="P-loop_NTPase"/>
</dbReference>
<keyword evidence="7" id="KW-0067">ATP-binding</keyword>
<dbReference type="PANTHER" id="PTHR43152:SF2">
    <property type="entry name" value="DRUG RESISTANCE ABC TRANSPORTER"/>
    <property type="match status" value="1"/>
</dbReference>
<evidence type="ECO:0000256" key="4">
    <source>
        <dbReference type="ARBA" id="ARBA00022741"/>
    </source>
</evidence>
<evidence type="ECO:0000256" key="11">
    <source>
        <dbReference type="ARBA" id="ARBA00038000"/>
    </source>
</evidence>
<dbReference type="Pfam" id="PF00005">
    <property type="entry name" value="ABC_tran"/>
    <property type="match status" value="1"/>
</dbReference>
<evidence type="ECO:0000256" key="3">
    <source>
        <dbReference type="ARBA" id="ARBA00022737"/>
    </source>
</evidence>
<dbReference type="Gene3D" id="1.10.8.280">
    <property type="entry name" value="ABC transporter ATPase domain-like"/>
    <property type="match status" value="1"/>
</dbReference>
<evidence type="ECO:0000256" key="10">
    <source>
        <dbReference type="ARBA" id="ARBA00023204"/>
    </source>
</evidence>
<keyword evidence="6" id="KW-0228">DNA excision</keyword>
<evidence type="ECO:0000256" key="5">
    <source>
        <dbReference type="ARBA" id="ARBA00022763"/>
    </source>
</evidence>
<proteinExistence type="inferred from homology"/>
<accession>A0ABP8W2K6</accession>
<evidence type="ECO:0000256" key="12">
    <source>
        <dbReference type="ARBA" id="ARBA00039316"/>
    </source>
</evidence>
<name>A0ABP8W2K6_9PSEU</name>
<keyword evidence="10" id="KW-0234">DNA repair</keyword>
<keyword evidence="3" id="KW-0677">Repeat</keyword>
<dbReference type="Proteomes" id="UP001500325">
    <property type="component" value="Unassembled WGS sequence"/>
</dbReference>
<dbReference type="PANTHER" id="PTHR43152">
    <property type="entry name" value="UVRABC SYSTEM PROTEIN A"/>
    <property type="match status" value="1"/>
</dbReference>
<dbReference type="SUPFAM" id="SSF52540">
    <property type="entry name" value="P-loop containing nucleoside triphosphate hydrolases"/>
    <property type="match status" value="2"/>
</dbReference>
<evidence type="ECO:0000256" key="7">
    <source>
        <dbReference type="ARBA" id="ARBA00022840"/>
    </source>
</evidence>
<dbReference type="InterPro" id="IPR003439">
    <property type="entry name" value="ABC_transporter-like_ATP-bd"/>
</dbReference>
<comment type="caution">
    <text evidence="15">The sequence shown here is derived from an EMBL/GenBank/DDBJ whole genome shotgun (WGS) entry which is preliminary data.</text>
</comment>
<keyword evidence="5" id="KW-0227">DNA damage</keyword>
<dbReference type="EMBL" id="BAABIC010000003">
    <property type="protein sequence ID" value="GAA4678922.1"/>
    <property type="molecule type" value="Genomic_DNA"/>
</dbReference>
<protein>
    <recommendedName>
        <fullName evidence="12">UvrABC system protein A</fullName>
    </recommendedName>
    <alternativeName>
        <fullName evidence="13">Excinuclease ABC subunit A</fullName>
    </alternativeName>
</protein>
<dbReference type="Gene3D" id="3.40.50.300">
    <property type="entry name" value="P-loop containing nucleotide triphosphate hydrolases"/>
    <property type="match status" value="2"/>
</dbReference>
<evidence type="ECO:0000256" key="1">
    <source>
        <dbReference type="ARBA" id="ARBA00004496"/>
    </source>
</evidence>
<keyword evidence="4" id="KW-0547">Nucleotide-binding</keyword>
<gene>
    <name evidence="15" type="ORF">GCM10023215_09880</name>
</gene>
<comment type="subcellular location">
    <subcellularLocation>
        <location evidence="1">Cytoplasm</location>
    </subcellularLocation>
</comment>
<evidence type="ECO:0000256" key="6">
    <source>
        <dbReference type="ARBA" id="ARBA00022769"/>
    </source>
</evidence>
<reference evidence="16" key="1">
    <citation type="journal article" date="2019" name="Int. J. Syst. Evol. Microbiol.">
        <title>The Global Catalogue of Microorganisms (GCM) 10K type strain sequencing project: providing services to taxonomists for standard genome sequencing and annotation.</title>
        <authorList>
            <consortium name="The Broad Institute Genomics Platform"/>
            <consortium name="The Broad Institute Genome Sequencing Center for Infectious Disease"/>
            <person name="Wu L."/>
            <person name="Ma J."/>
        </authorList>
    </citation>
    <scope>NUCLEOTIDE SEQUENCE [LARGE SCALE GENOMIC DNA]</scope>
    <source>
        <strain evidence="16">JCM 18055</strain>
    </source>
</reference>
<evidence type="ECO:0000256" key="2">
    <source>
        <dbReference type="ARBA" id="ARBA00022490"/>
    </source>
</evidence>
<keyword evidence="2" id="KW-0963">Cytoplasm</keyword>
<evidence type="ECO:0000256" key="9">
    <source>
        <dbReference type="ARBA" id="ARBA00023125"/>
    </source>
</evidence>
<dbReference type="RefSeq" id="WP_345378638.1">
    <property type="nucleotide sequence ID" value="NZ_BAABIC010000003.1"/>
</dbReference>
<evidence type="ECO:0000256" key="8">
    <source>
        <dbReference type="ARBA" id="ARBA00022881"/>
    </source>
</evidence>